<dbReference type="OrthoDB" id="5912765at2"/>
<dbReference type="EMBL" id="LN554846">
    <property type="protein sequence ID" value="CED72613.1"/>
    <property type="molecule type" value="Genomic_DNA"/>
</dbReference>
<dbReference type="AlphaFoldDB" id="A0A090ITI6"/>
<evidence type="ECO:0000259" key="1">
    <source>
        <dbReference type="Pfam" id="PF05170"/>
    </source>
</evidence>
<dbReference type="InterPro" id="IPR052894">
    <property type="entry name" value="AsmA-related"/>
</dbReference>
<keyword evidence="3" id="KW-1185">Reference proteome</keyword>
<dbReference type="PANTHER" id="PTHR30441">
    <property type="entry name" value="DUF748 DOMAIN-CONTAINING PROTEIN"/>
    <property type="match status" value="1"/>
</dbReference>
<evidence type="ECO:0000313" key="3">
    <source>
        <dbReference type="Proteomes" id="UP000032427"/>
    </source>
</evidence>
<protein>
    <submittedName>
        <fullName evidence="2">Putative membrane protein, AsmA family</fullName>
    </submittedName>
</protein>
<dbReference type="Pfam" id="PF05170">
    <property type="entry name" value="AsmA"/>
    <property type="match status" value="1"/>
</dbReference>
<dbReference type="PATRIC" id="fig|80852.17.peg.2651"/>
<dbReference type="PANTHER" id="PTHR30441:SF4">
    <property type="entry name" value="PROTEIN ASMA"/>
    <property type="match status" value="1"/>
</dbReference>
<dbReference type="InterPro" id="IPR007844">
    <property type="entry name" value="AsmA"/>
</dbReference>
<dbReference type="GO" id="GO:0090313">
    <property type="term" value="P:regulation of protein targeting to membrane"/>
    <property type="evidence" value="ECO:0007669"/>
    <property type="project" value="TreeGrafter"/>
</dbReference>
<sequence>MYTTLKSLGWLIAFCLLLVVAFLSLLHTPYAQQVLNPLVKKITQQQVSFGGINYSIQSPLHLTLSDITIHTEENEHDLNIQQIDFWLSQYPIQNKKLAFDNIKIDGLNLQNGLPNTDKAAWISIAHLSISNLDFAHKGLVIRDAHIQLTNWSVDENKALPFEGDFQFLTTQLYWQGEALNDILIDGFYTQNYTALHGISLTWRDSTITAQAELKENKLWVIPQFTLRKFNLESDNTEVIGKPLEWLAQQNFTYQFDRIDLLDINIELPQLIANNLSLSAENVLFPYHLWQQTDANISFNADSLVLNEYTIEKPIFNLMLNGKEANISNLSFDIFNGNIQLAGKVSPTDVELTSLTLGQIKWLISHEEMTAISQYITQLNLVNIAQLDINNIQLIQLDTQHPYQITGLNAEGSDLELRRYSQWGLWNGELSLSASNASVNYLLTQQPLIEMNTQEGLWSIDRALFPLSEGLIGFNGKIHLAQDSQPWQLEAYGDGLPVDYFSQLLSTDLPLDGITEFTFSGNGLASNRDSFNYSFNGELNLAPREMTTTKTALELWQSKLGLTPDKEQLTRLTERENESKANDNIDSTIKNESAITQYPINVDPITILANRGRISIVPILIKGEGFSYSIQGDYDLVNPKQAQTTTSLIQECHQLVQRLFSEEVQVINNCQ</sequence>
<evidence type="ECO:0000313" key="2">
    <source>
        <dbReference type="EMBL" id="CED72613.1"/>
    </source>
</evidence>
<proteinExistence type="predicted"/>
<dbReference type="KEGG" id="awd:AWOD_I_2562"/>
<reference evidence="3" key="1">
    <citation type="submission" date="2014-09" db="EMBL/GenBank/DDBJ databases">
        <authorList>
            <person name="Hjerde E."/>
        </authorList>
    </citation>
    <scope>NUCLEOTIDE SEQUENCE [LARGE SCALE GENOMIC DNA]</scope>
    <source>
        <strain evidence="3">06/09/139</strain>
    </source>
</reference>
<gene>
    <name evidence="2" type="ORF">AWOD_I_2562</name>
</gene>
<feature type="domain" description="AsmA" evidence="1">
    <location>
        <begin position="1"/>
        <end position="540"/>
    </location>
</feature>
<accession>A0A090ITI6</accession>
<dbReference type="HOGENOM" id="CLU_402204_0_0_6"/>
<dbReference type="GeneID" id="28542161"/>
<dbReference type="GO" id="GO:0005886">
    <property type="term" value="C:plasma membrane"/>
    <property type="evidence" value="ECO:0007669"/>
    <property type="project" value="TreeGrafter"/>
</dbReference>
<organism evidence="2 3">
    <name type="scientific">Aliivibrio wodanis</name>
    <dbReference type="NCBI Taxonomy" id="80852"/>
    <lineage>
        <taxon>Bacteria</taxon>
        <taxon>Pseudomonadati</taxon>
        <taxon>Pseudomonadota</taxon>
        <taxon>Gammaproteobacteria</taxon>
        <taxon>Vibrionales</taxon>
        <taxon>Vibrionaceae</taxon>
        <taxon>Aliivibrio</taxon>
    </lineage>
</organism>
<dbReference type="STRING" id="80852.AWOD_I_2562"/>
<name>A0A090ITI6_9GAMM</name>
<dbReference type="Proteomes" id="UP000032427">
    <property type="component" value="Chromosome 1"/>
</dbReference>